<dbReference type="InterPro" id="IPR040198">
    <property type="entry name" value="Fido_containing"/>
</dbReference>
<dbReference type="Gene3D" id="1.10.3290.10">
    <property type="entry name" value="Fido-like domain"/>
    <property type="match status" value="1"/>
</dbReference>
<proteinExistence type="predicted"/>
<accession>A0A1G7UK93</accession>
<dbReference type="Pfam" id="PF02661">
    <property type="entry name" value="Fic"/>
    <property type="match status" value="1"/>
</dbReference>
<evidence type="ECO:0000259" key="3">
    <source>
        <dbReference type="PROSITE" id="PS51459"/>
    </source>
</evidence>
<gene>
    <name evidence="4" type="ORF">SAMN04488117_1233</name>
</gene>
<sequence length="256" mass="29018">MAVAFSQNVRSAFITRGVAGGFVGEHDRETRMPLPDHISARHENLSPLTDGMIAFDQGAAHQVDPVVAAAILAFGFVYIHPFEDGNGRLHRYLIHHVLAERGFNPPGVVFPVAAAIFERIDEYRTVLESYSTRLLPLIAWEPTEKFNVSVLNDTGDFYRFFDATPHAEFLYSCVQKTIEKDLPSETAFLRNYDAFRGQVEDIVDMPERTIDLLFRFLQQNGGKLSRRARENEFRALSDDEAARIERIYDETFGSGE</sequence>
<feature type="domain" description="Fido" evidence="3">
    <location>
        <begin position="1"/>
        <end position="143"/>
    </location>
</feature>
<dbReference type="OrthoDB" id="9813719at2"/>
<name>A0A1G7UK93_9RHOB</name>
<dbReference type="EMBL" id="FNBL01000023">
    <property type="protein sequence ID" value="SDG47768.1"/>
    <property type="molecule type" value="Genomic_DNA"/>
</dbReference>
<protein>
    <submittedName>
        <fullName evidence="4">Fic/DOC family protein</fullName>
    </submittedName>
</protein>
<dbReference type="InterPro" id="IPR003812">
    <property type="entry name" value="Fido"/>
</dbReference>
<feature type="binding site" evidence="2">
    <location>
        <begin position="84"/>
        <end position="91"/>
    </location>
    <ligand>
        <name>ATP</name>
        <dbReference type="ChEBI" id="CHEBI:30616"/>
    </ligand>
</feature>
<dbReference type="PROSITE" id="PS51459">
    <property type="entry name" value="FIDO"/>
    <property type="match status" value="1"/>
</dbReference>
<dbReference type="Proteomes" id="UP000182284">
    <property type="component" value="Unassembled WGS sequence"/>
</dbReference>
<evidence type="ECO:0000313" key="4">
    <source>
        <dbReference type="EMBL" id="SDG47768.1"/>
    </source>
</evidence>
<dbReference type="RefSeq" id="WP_083351938.1">
    <property type="nucleotide sequence ID" value="NZ_FNBL01000023.1"/>
</dbReference>
<dbReference type="PANTHER" id="PTHR13504">
    <property type="entry name" value="FIDO DOMAIN-CONTAINING PROTEIN DDB_G0283145"/>
    <property type="match status" value="1"/>
</dbReference>
<dbReference type="SUPFAM" id="SSF140931">
    <property type="entry name" value="Fic-like"/>
    <property type="match status" value="1"/>
</dbReference>
<organism evidence="4 5">
    <name type="scientific">Celeribacter baekdonensis</name>
    <dbReference type="NCBI Taxonomy" id="875171"/>
    <lineage>
        <taxon>Bacteria</taxon>
        <taxon>Pseudomonadati</taxon>
        <taxon>Pseudomonadota</taxon>
        <taxon>Alphaproteobacteria</taxon>
        <taxon>Rhodobacterales</taxon>
        <taxon>Roseobacteraceae</taxon>
        <taxon>Celeribacter</taxon>
    </lineage>
</organism>
<evidence type="ECO:0000256" key="2">
    <source>
        <dbReference type="PIRSR" id="PIRSR640198-2"/>
    </source>
</evidence>
<evidence type="ECO:0000313" key="5">
    <source>
        <dbReference type="Proteomes" id="UP000182284"/>
    </source>
</evidence>
<dbReference type="AlphaFoldDB" id="A0A1G7UK93"/>
<keyword evidence="2" id="KW-0547">Nucleotide-binding</keyword>
<keyword evidence="2" id="KW-0067">ATP-binding</keyword>
<dbReference type="InterPro" id="IPR036597">
    <property type="entry name" value="Fido-like_dom_sf"/>
</dbReference>
<evidence type="ECO:0000256" key="1">
    <source>
        <dbReference type="PIRSR" id="PIRSR640198-1"/>
    </source>
</evidence>
<dbReference type="PANTHER" id="PTHR13504:SF38">
    <property type="entry name" value="FIDO DOMAIN-CONTAINING PROTEIN"/>
    <property type="match status" value="1"/>
</dbReference>
<reference evidence="4 5" key="1">
    <citation type="submission" date="2016-10" db="EMBL/GenBank/DDBJ databases">
        <authorList>
            <person name="de Groot N.N."/>
        </authorList>
    </citation>
    <scope>NUCLEOTIDE SEQUENCE [LARGE SCALE GENOMIC DNA]</scope>
    <source>
        <strain evidence="4 5">DSM 27375</strain>
    </source>
</reference>
<dbReference type="GO" id="GO:0005524">
    <property type="term" value="F:ATP binding"/>
    <property type="evidence" value="ECO:0007669"/>
    <property type="project" value="UniProtKB-KW"/>
</dbReference>
<feature type="active site" evidence="1">
    <location>
        <position position="80"/>
    </location>
</feature>